<dbReference type="Pfam" id="PF20151">
    <property type="entry name" value="DUF6533"/>
    <property type="match status" value="1"/>
</dbReference>
<evidence type="ECO:0000259" key="3">
    <source>
        <dbReference type="Pfam" id="PF20151"/>
    </source>
</evidence>
<evidence type="ECO:0000313" key="4">
    <source>
        <dbReference type="EMBL" id="EAU88981.2"/>
    </source>
</evidence>
<feature type="transmembrane region" description="Helical" evidence="2">
    <location>
        <begin position="219"/>
        <end position="239"/>
    </location>
</feature>
<dbReference type="OrthoDB" id="3350812at2759"/>
<proteinExistence type="predicted"/>
<feature type="transmembrane region" description="Helical" evidence="2">
    <location>
        <begin position="23"/>
        <end position="40"/>
    </location>
</feature>
<dbReference type="eggNOG" id="ENOG502SUNE">
    <property type="taxonomic scope" value="Eukaryota"/>
</dbReference>
<sequence>MEFESDPQAFWDWWVRSLIRMQQLKYLAVALVVYVIAEYFQTLEAEVKYVWNSRWSLVKVLFLVTRYMPFIDLPLVVIYYEWRMMPGLGCFGIFATTSLMCILSTGIAEAIMFLRVYALSKRKKSVAIYLSVHFGLVQAATVALYIVFANSLKFQDPLPGFPIHIGCIPMEAKVNHLSTIFALVIVNQCVITALSFYFVLTNFKRSRGPLIDLLFEDGVFYFVVMSGITIANFVLSLTMPPDLQFVLSGIQRALHATIASRITIGMREYAQKDLHLSTPSISKMRFEKFSTFDESRGMTTGDLGRAAGYLGTMNGTMSGMSTAQTATSRSGGVSSGFASDNEMGGDGDGRVQGMQAQSMDQSRGSITLERRK</sequence>
<feature type="transmembrane region" description="Helical" evidence="2">
    <location>
        <begin position="180"/>
        <end position="199"/>
    </location>
</feature>
<evidence type="ECO:0000256" key="1">
    <source>
        <dbReference type="SAM" id="MobiDB-lite"/>
    </source>
</evidence>
<feature type="compositionally biased region" description="Polar residues" evidence="1">
    <location>
        <begin position="321"/>
        <end position="338"/>
    </location>
</feature>
<evidence type="ECO:0000313" key="5">
    <source>
        <dbReference type="Proteomes" id="UP000001861"/>
    </source>
</evidence>
<accession>A8NDQ2</accession>
<dbReference type="InterPro" id="IPR045340">
    <property type="entry name" value="DUF6533"/>
</dbReference>
<feature type="compositionally biased region" description="Polar residues" evidence="1">
    <location>
        <begin position="354"/>
        <end position="365"/>
    </location>
</feature>
<dbReference type="OMA" id="SKRIWWI"/>
<name>A8NDQ2_COPC7</name>
<dbReference type="Proteomes" id="UP000001861">
    <property type="component" value="Unassembled WGS sequence"/>
</dbReference>
<dbReference type="InParanoid" id="A8NDQ2"/>
<keyword evidence="2" id="KW-0812">Transmembrane</keyword>
<keyword evidence="5" id="KW-1185">Reference proteome</keyword>
<feature type="domain" description="DUF6533" evidence="3">
    <location>
        <begin position="26"/>
        <end position="71"/>
    </location>
</feature>
<dbReference type="HOGENOM" id="CLU_035509_11_3_1"/>
<keyword evidence="2" id="KW-0472">Membrane</keyword>
<dbReference type="EMBL" id="AACS02000002">
    <property type="protein sequence ID" value="EAU88981.2"/>
    <property type="molecule type" value="Genomic_DNA"/>
</dbReference>
<feature type="region of interest" description="Disordered" evidence="1">
    <location>
        <begin position="321"/>
        <end position="372"/>
    </location>
</feature>
<gene>
    <name evidence="4" type="ORF">CC1G_10677</name>
</gene>
<evidence type="ECO:0000256" key="2">
    <source>
        <dbReference type="SAM" id="Phobius"/>
    </source>
</evidence>
<dbReference type="VEuPathDB" id="FungiDB:CC1G_10677"/>
<organism evidence="4 5">
    <name type="scientific">Coprinopsis cinerea (strain Okayama-7 / 130 / ATCC MYA-4618 / FGSC 9003)</name>
    <name type="common">Inky cap fungus</name>
    <name type="synonym">Hormographiella aspergillata</name>
    <dbReference type="NCBI Taxonomy" id="240176"/>
    <lineage>
        <taxon>Eukaryota</taxon>
        <taxon>Fungi</taxon>
        <taxon>Dikarya</taxon>
        <taxon>Basidiomycota</taxon>
        <taxon>Agaricomycotina</taxon>
        <taxon>Agaricomycetes</taxon>
        <taxon>Agaricomycetidae</taxon>
        <taxon>Agaricales</taxon>
        <taxon>Agaricineae</taxon>
        <taxon>Psathyrellaceae</taxon>
        <taxon>Coprinopsis</taxon>
    </lineage>
</organism>
<reference evidence="4 5" key="1">
    <citation type="journal article" date="2010" name="Proc. Natl. Acad. Sci. U.S.A.">
        <title>Insights into evolution of multicellular fungi from the assembled chromosomes of the mushroom Coprinopsis cinerea (Coprinus cinereus).</title>
        <authorList>
            <person name="Stajich J.E."/>
            <person name="Wilke S.K."/>
            <person name="Ahren D."/>
            <person name="Au C.H."/>
            <person name="Birren B.W."/>
            <person name="Borodovsky M."/>
            <person name="Burns C."/>
            <person name="Canback B."/>
            <person name="Casselton L.A."/>
            <person name="Cheng C.K."/>
            <person name="Deng J."/>
            <person name="Dietrich F.S."/>
            <person name="Fargo D.C."/>
            <person name="Farman M.L."/>
            <person name="Gathman A.C."/>
            <person name="Goldberg J."/>
            <person name="Guigo R."/>
            <person name="Hoegger P.J."/>
            <person name="Hooker J.B."/>
            <person name="Huggins A."/>
            <person name="James T.Y."/>
            <person name="Kamada T."/>
            <person name="Kilaru S."/>
            <person name="Kodira C."/>
            <person name="Kues U."/>
            <person name="Kupfer D."/>
            <person name="Kwan H.S."/>
            <person name="Lomsadze A."/>
            <person name="Li W."/>
            <person name="Lilly W.W."/>
            <person name="Ma L.J."/>
            <person name="Mackey A.J."/>
            <person name="Manning G."/>
            <person name="Martin F."/>
            <person name="Muraguchi H."/>
            <person name="Natvig D.O."/>
            <person name="Palmerini H."/>
            <person name="Ramesh M.A."/>
            <person name="Rehmeyer C.J."/>
            <person name="Roe B.A."/>
            <person name="Shenoy N."/>
            <person name="Stanke M."/>
            <person name="Ter-Hovhannisyan V."/>
            <person name="Tunlid A."/>
            <person name="Velagapudi R."/>
            <person name="Vision T.J."/>
            <person name="Zeng Q."/>
            <person name="Zolan M.E."/>
            <person name="Pukkila P.J."/>
        </authorList>
    </citation>
    <scope>NUCLEOTIDE SEQUENCE [LARGE SCALE GENOMIC DNA]</scope>
    <source>
        <strain evidence="5">Okayama-7 / 130 / ATCC MYA-4618 / FGSC 9003</strain>
    </source>
</reference>
<feature type="transmembrane region" description="Helical" evidence="2">
    <location>
        <begin position="126"/>
        <end position="148"/>
    </location>
</feature>
<protein>
    <recommendedName>
        <fullName evidence="3">DUF6533 domain-containing protein</fullName>
    </recommendedName>
</protein>
<comment type="caution">
    <text evidence="4">The sequence shown here is derived from an EMBL/GenBank/DDBJ whole genome shotgun (WGS) entry which is preliminary data.</text>
</comment>
<dbReference type="RefSeq" id="XP_001832828.2">
    <property type="nucleotide sequence ID" value="XM_001832776.2"/>
</dbReference>
<feature type="transmembrane region" description="Helical" evidence="2">
    <location>
        <begin position="60"/>
        <end position="80"/>
    </location>
</feature>
<feature type="transmembrane region" description="Helical" evidence="2">
    <location>
        <begin position="92"/>
        <end position="114"/>
    </location>
</feature>
<dbReference type="AlphaFoldDB" id="A8NDQ2"/>
<dbReference type="GeneID" id="6009318"/>
<dbReference type="KEGG" id="cci:CC1G_10677"/>
<keyword evidence="2" id="KW-1133">Transmembrane helix</keyword>